<proteinExistence type="predicted"/>
<dbReference type="Pfam" id="PF00589">
    <property type="entry name" value="Phage_integrase"/>
    <property type="match status" value="1"/>
</dbReference>
<organism evidence="3 4">
    <name type="scientific">Ruegeria profundi</name>
    <dbReference type="NCBI Taxonomy" id="1685378"/>
    <lineage>
        <taxon>Bacteria</taxon>
        <taxon>Pseudomonadati</taxon>
        <taxon>Pseudomonadota</taxon>
        <taxon>Alphaproteobacteria</taxon>
        <taxon>Rhodobacterales</taxon>
        <taxon>Roseobacteraceae</taxon>
        <taxon>Ruegeria</taxon>
    </lineage>
</organism>
<accession>A0A0X3TPV4</accession>
<dbReference type="Gene3D" id="1.10.443.10">
    <property type="entry name" value="Intergrase catalytic core"/>
    <property type="match status" value="1"/>
</dbReference>
<protein>
    <recommendedName>
        <fullName evidence="2">Tyr recombinase domain-containing protein</fullName>
    </recommendedName>
</protein>
<keyword evidence="4" id="KW-1185">Reference proteome</keyword>
<evidence type="ECO:0000259" key="2">
    <source>
        <dbReference type="Pfam" id="PF00589"/>
    </source>
</evidence>
<dbReference type="AlphaFoldDB" id="A0A0X3TPV4"/>
<evidence type="ECO:0000313" key="4">
    <source>
        <dbReference type="Proteomes" id="UP000053690"/>
    </source>
</evidence>
<dbReference type="SUPFAM" id="SSF56349">
    <property type="entry name" value="DNA breaking-rejoining enzymes"/>
    <property type="match status" value="1"/>
</dbReference>
<dbReference type="InterPro" id="IPR002104">
    <property type="entry name" value="Integrase_catalytic"/>
</dbReference>
<reference evidence="4" key="1">
    <citation type="submission" date="2015-12" db="EMBL/GenBank/DDBJ databases">
        <authorList>
            <person name="Zhang G."/>
            <person name="Stingl U."/>
        </authorList>
    </citation>
    <scope>NUCLEOTIDE SEQUENCE [LARGE SCALE GENOMIC DNA]</scope>
    <source>
        <strain evidence="4">ZGT108</strain>
    </source>
</reference>
<dbReference type="GO" id="GO:0006310">
    <property type="term" value="P:DNA recombination"/>
    <property type="evidence" value="ECO:0007669"/>
    <property type="project" value="UniProtKB-KW"/>
</dbReference>
<dbReference type="RefSeq" id="WP_068338779.1">
    <property type="nucleotide sequence ID" value="NZ_LQBP01000008.1"/>
</dbReference>
<dbReference type="GO" id="GO:0003677">
    <property type="term" value="F:DNA binding"/>
    <property type="evidence" value="ECO:0007669"/>
    <property type="project" value="InterPro"/>
</dbReference>
<name>A0A0X3TPV4_9RHOB</name>
<sequence>MGLEPSLMVYLLNTPLEDIYGKRFGRLKKRMGFDDSKWCFHSIRKTVVTQLQHSNIPEEITKYILGHENRAITFGLYSAGPSLDQKRKGISKLIYSA</sequence>
<evidence type="ECO:0000313" key="3">
    <source>
        <dbReference type="EMBL" id="KUJ77788.1"/>
    </source>
</evidence>
<evidence type="ECO:0000256" key="1">
    <source>
        <dbReference type="ARBA" id="ARBA00023172"/>
    </source>
</evidence>
<dbReference type="GO" id="GO:0015074">
    <property type="term" value="P:DNA integration"/>
    <property type="evidence" value="ECO:0007669"/>
    <property type="project" value="InterPro"/>
</dbReference>
<dbReference type="Proteomes" id="UP000053690">
    <property type="component" value="Unassembled WGS sequence"/>
</dbReference>
<dbReference type="EMBL" id="LQBP01000008">
    <property type="protein sequence ID" value="KUJ77788.1"/>
    <property type="molecule type" value="Genomic_DNA"/>
</dbReference>
<dbReference type="STRING" id="1685378.AVO44_15800"/>
<comment type="caution">
    <text evidence="3">The sequence shown here is derived from an EMBL/GenBank/DDBJ whole genome shotgun (WGS) entry which is preliminary data.</text>
</comment>
<dbReference type="InterPro" id="IPR013762">
    <property type="entry name" value="Integrase-like_cat_sf"/>
</dbReference>
<keyword evidence="1" id="KW-0233">DNA recombination</keyword>
<gene>
    <name evidence="3" type="ORF">AVO44_15800</name>
</gene>
<feature type="domain" description="Tyr recombinase" evidence="2">
    <location>
        <begin position="22"/>
        <end position="77"/>
    </location>
</feature>
<dbReference type="InterPro" id="IPR011010">
    <property type="entry name" value="DNA_brk_join_enz"/>
</dbReference>